<organism evidence="1">
    <name type="scientific">Thermodesulfobacterium geofontis</name>
    <dbReference type="NCBI Taxonomy" id="1295609"/>
    <lineage>
        <taxon>Bacteria</taxon>
        <taxon>Pseudomonadati</taxon>
        <taxon>Thermodesulfobacteriota</taxon>
        <taxon>Thermodesulfobacteria</taxon>
        <taxon>Thermodesulfobacteriales</taxon>
        <taxon>Thermodesulfobacteriaceae</taxon>
        <taxon>Thermodesulfobacterium</taxon>
    </lineage>
</organism>
<reference evidence="1" key="1">
    <citation type="journal article" date="2020" name="mSystems">
        <title>Genome- and Community-Level Interaction Insights into Carbon Utilization and Element Cycling Functions of Hydrothermarchaeota in Hydrothermal Sediment.</title>
        <authorList>
            <person name="Zhou Z."/>
            <person name="Liu Y."/>
            <person name="Xu W."/>
            <person name="Pan J."/>
            <person name="Luo Z.H."/>
            <person name="Li M."/>
        </authorList>
    </citation>
    <scope>NUCLEOTIDE SEQUENCE [LARGE SCALE GENOMIC DNA]</scope>
    <source>
        <strain evidence="1">SpSt-711</strain>
    </source>
</reference>
<dbReference type="AlphaFoldDB" id="A0A7V4N3L6"/>
<sequence>MKLSLKLKTLPTRERLKFLKSLPSFGRKEWNYYIDLYWKAPDWELKLDKPPKEFRGSGTKLERLAGDKAWQIVKSVRNKKKGAKNKASF</sequence>
<gene>
    <name evidence="1" type="ORF">ENU91_05975</name>
</gene>
<name>A0A7V4N3L6_9BACT</name>
<dbReference type="EMBL" id="DTEI01000102">
    <property type="protein sequence ID" value="HGU16182.1"/>
    <property type="molecule type" value="Genomic_DNA"/>
</dbReference>
<protein>
    <submittedName>
        <fullName evidence="1">Uncharacterized protein</fullName>
    </submittedName>
</protein>
<proteinExistence type="predicted"/>
<evidence type="ECO:0000313" key="1">
    <source>
        <dbReference type="EMBL" id="HGU16182.1"/>
    </source>
</evidence>
<comment type="caution">
    <text evidence="1">The sequence shown here is derived from an EMBL/GenBank/DDBJ whole genome shotgun (WGS) entry which is preliminary data.</text>
</comment>
<accession>A0A7V4N3L6</accession>